<gene>
    <name evidence="7" type="ORF">B7Z12_16675</name>
</gene>
<feature type="domain" description="TonB-dependent receptor-like beta-barrel" evidence="5">
    <location>
        <begin position="377"/>
        <end position="846"/>
    </location>
</feature>
<evidence type="ECO:0000313" key="7">
    <source>
        <dbReference type="EMBL" id="OYX00163.1"/>
    </source>
</evidence>
<dbReference type="AlphaFoldDB" id="A0A258CYL4"/>
<feature type="domain" description="TonB-dependent receptor plug" evidence="6">
    <location>
        <begin position="68"/>
        <end position="185"/>
    </location>
</feature>
<dbReference type="PANTHER" id="PTHR47234:SF3">
    <property type="entry name" value="SECRETIN_TONB SHORT N-TERMINAL DOMAIN-CONTAINING PROTEIN"/>
    <property type="match status" value="1"/>
</dbReference>
<keyword evidence="4" id="KW-0798">TonB box</keyword>
<comment type="caution">
    <text evidence="7">The sequence shown here is derived from an EMBL/GenBank/DDBJ whole genome shotgun (WGS) entry which is preliminary data.</text>
</comment>
<evidence type="ECO:0000259" key="5">
    <source>
        <dbReference type="Pfam" id="PF00593"/>
    </source>
</evidence>
<accession>A0A258CYL4</accession>
<evidence type="ECO:0000259" key="6">
    <source>
        <dbReference type="Pfam" id="PF07715"/>
    </source>
</evidence>
<keyword evidence="3" id="KW-0998">Cell outer membrane</keyword>
<dbReference type="Pfam" id="PF07715">
    <property type="entry name" value="Plug"/>
    <property type="match status" value="1"/>
</dbReference>
<evidence type="ECO:0000256" key="2">
    <source>
        <dbReference type="ARBA" id="ARBA00023136"/>
    </source>
</evidence>
<dbReference type="SUPFAM" id="SSF56935">
    <property type="entry name" value="Porins"/>
    <property type="match status" value="1"/>
</dbReference>
<keyword evidence="2 4" id="KW-0472">Membrane</keyword>
<keyword evidence="7" id="KW-0675">Receptor</keyword>
<dbReference type="Proteomes" id="UP000215616">
    <property type="component" value="Unassembled WGS sequence"/>
</dbReference>
<dbReference type="InterPro" id="IPR012910">
    <property type="entry name" value="Plug_dom"/>
</dbReference>
<reference evidence="7 8" key="1">
    <citation type="submission" date="2017-03" db="EMBL/GenBank/DDBJ databases">
        <title>Lifting the veil on microbial sulfur biogeochemistry in mining wastewaters.</title>
        <authorList>
            <person name="Kantor R.S."/>
            <person name="Colenbrander Nelson T."/>
            <person name="Marshall S."/>
            <person name="Bennett D."/>
            <person name="Apte S."/>
            <person name="Camacho D."/>
            <person name="Thomas B.C."/>
            <person name="Warren L.A."/>
            <person name="Banfield J.F."/>
        </authorList>
    </citation>
    <scope>NUCLEOTIDE SEQUENCE [LARGE SCALE GENOMIC DNA]</scope>
    <source>
        <strain evidence="7">32-67-7</strain>
    </source>
</reference>
<dbReference type="InterPro" id="IPR000531">
    <property type="entry name" value="Beta-barrel_TonB"/>
</dbReference>
<dbReference type="Pfam" id="PF00593">
    <property type="entry name" value="TonB_dep_Rec_b-barrel"/>
    <property type="match status" value="1"/>
</dbReference>
<name>A0A258CYL4_CAUVI</name>
<dbReference type="EMBL" id="NCDQ01000334">
    <property type="protein sequence ID" value="OYX00163.1"/>
    <property type="molecule type" value="Genomic_DNA"/>
</dbReference>
<dbReference type="InterPro" id="IPR037066">
    <property type="entry name" value="Plug_dom_sf"/>
</dbReference>
<evidence type="ECO:0000313" key="8">
    <source>
        <dbReference type="Proteomes" id="UP000215616"/>
    </source>
</evidence>
<evidence type="ECO:0000256" key="3">
    <source>
        <dbReference type="ARBA" id="ARBA00023237"/>
    </source>
</evidence>
<protein>
    <submittedName>
        <fullName evidence="7">TonB-dependent receptor</fullName>
    </submittedName>
</protein>
<dbReference type="InterPro" id="IPR036942">
    <property type="entry name" value="Beta-barrel_TonB_sf"/>
</dbReference>
<evidence type="ECO:0000256" key="4">
    <source>
        <dbReference type="RuleBase" id="RU003357"/>
    </source>
</evidence>
<organism evidence="7 8">
    <name type="scientific">Caulobacter vibrioides</name>
    <name type="common">Caulobacter crescentus</name>
    <dbReference type="NCBI Taxonomy" id="155892"/>
    <lineage>
        <taxon>Bacteria</taxon>
        <taxon>Pseudomonadati</taxon>
        <taxon>Pseudomonadota</taxon>
        <taxon>Alphaproteobacteria</taxon>
        <taxon>Caulobacterales</taxon>
        <taxon>Caulobacteraceae</taxon>
        <taxon>Caulobacter</taxon>
    </lineage>
</organism>
<evidence type="ECO:0000256" key="1">
    <source>
        <dbReference type="ARBA" id="ARBA00004442"/>
    </source>
</evidence>
<comment type="subcellular location">
    <subcellularLocation>
        <location evidence="1 4">Cell outer membrane</location>
    </subcellularLocation>
</comment>
<dbReference type="GO" id="GO:0009279">
    <property type="term" value="C:cell outer membrane"/>
    <property type="evidence" value="ECO:0007669"/>
    <property type="project" value="UniProtKB-SubCell"/>
</dbReference>
<dbReference type="Gene3D" id="2.170.130.10">
    <property type="entry name" value="TonB-dependent receptor, plug domain"/>
    <property type="match status" value="1"/>
</dbReference>
<dbReference type="PANTHER" id="PTHR47234">
    <property type="match status" value="1"/>
</dbReference>
<sequence length="887" mass="95067">MRGLLMTQRFKPVLMAGISTLSITFGYCESALSAETGSASTPAADAPSQVSELETVVVTARGKPRTVLDSAVPVDSFGEADIKASTFTDTNDILKTLVPSYTLAREPISDGATFIRPASLRGLPTDKTLFMVNSKRRHRSALVTIGGTGAQAPDAATIPASAVKNVVVTRDGAGAQYGSDAIAGVIDFQLKDSPSGGSLTAQYGQFFLGDGEDVLVTGNLGLPLGDSGFINGTFEYTSQNQVHRGNQYCNKGIPNQSAGFCVSDYAATPAGQAVRYGDLVTDYVQKWGQPDSEALRGVINAGYDISDTMSVYAFGNYSKSSAVQYFNYRPPVSNAVNATPIRLQDGSTFQFSSIFPAGFTPMFGGDVTDYSLTGGFKGLTGYGLSYDLSARYGNDKIAYTIWDTVNPSMGPASPKKFYDGALISTESSVNADFAYDWEGLGFKTPVTINFGAEYRKEGYEIEPGDVPSYVAGTWAVPDPFKFCNSATHTPTAAGLALPATSGLNCANYLSTNADGFAGIDPVYNALAVGSNGFPGNTPAYSGKLTRDSYAGYLETSGNVTEEWFLDFAVRGEHFSDFGSTWNGKAATQYQLTPNFGLRGSVGTGFRAPTPGQAFTTAVSTRVENGAIIASGLFPATNPVAKFMGAKELKPEKSLNFAAGFTATPIENLSLTVDFYSIKIEDQFYATTPITVTPAIRSALVAASIPGADTIGQVQFFQNAFDSTTTGIDVVATYRKAWENGQTTNFTLSGNYNKFKIDKVFSANFFDAEGVYDFEHAQPRWRSVISATHQIDKFKATGRLNIWGPYKNMFSVGNPVVQKWDPETFFDLELAYQATDTYSVAIGARNLFANYPDPDKTGESATNGRLYRSDSIVDWQGGFWYAKLSATF</sequence>
<proteinExistence type="inferred from homology"/>
<comment type="similarity">
    <text evidence="4">Belongs to the TonB-dependent receptor family.</text>
</comment>
<dbReference type="Gene3D" id="2.40.170.20">
    <property type="entry name" value="TonB-dependent receptor, beta-barrel domain"/>
    <property type="match status" value="1"/>
</dbReference>